<comment type="similarity">
    <text evidence="1">Belongs to the ribosome association toxin RatA family.</text>
</comment>
<proteinExistence type="inferred from homology"/>
<dbReference type="Gene3D" id="3.30.530.20">
    <property type="match status" value="1"/>
</dbReference>
<evidence type="ECO:0000313" key="5">
    <source>
        <dbReference type="Proteomes" id="UP001259572"/>
    </source>
</evidence>
<feature type="region of interest" description="Disordered" evidence="2">
    <location>
        <begin position="1"/>
        <end position="34"/>
    </location>
</feature>
<comment type="caution">
    <text evidence="4">The sequence shown here is derived from an EMBL/GenBank/DDBJ whole genome shotgun (WGS) entry which is preliminary data.</text>
</comment>
<evidence type="ECO:0000256" key="1">
    <source>
        <dbReference type="ARBA" id="ARBA00008918"/>
    </source>
</evidence>
<protein>
    <submittedName>
        <fullName evidence="4">SRPBCC family protein</fullName>
    </submittedName>
</protein>
<keyword evidence="5" id="KW-1185">Reference proteome</keyword>
<feature type="region of interest" description="Disordered" evidence="2">
    <location>
        <begin position="176"/>
        <end position="197"/>
    </location>
</feature>
<feature type="compositionally biased region" description="Basic and acidic residues" evidence="2">
    <location>
        <begin position="1"/>
        <end position="11"/>
    </location>
</feature>
<dbReference type="InterPro" id="IPR047137">
    <property type="entry name" value="ORF3"/>
</dbReference>
<dbReference type="CDD" id="cd07817">
    <property type="entry name" value="SRPBCC_8"/>
    <property type="match status" value="1"/>
</dbReference>
<dbReference type="InterPro" id="IPR005031">
    <property type="entry name" value="COQ10_START"/>
</dbReference>
<accession>A0ABU3QA55</accession>
<name>A0ABU3QA55_9SPHN</name>
<dbReference type="Proteomes" id="UP001259572">
    <property type="component" value="Unassembled WGS sequence"/>
</dbReference>
<organism evidence="4 5">
    <name type="scientific">Sphingosinicella rhizophila</name>
    <dbReference type="NCBI Taxonomy" id="3050082"/>
    <lineage>
        <taxon>Bacteria</taxon>
        <taxon>Pseudomonadati</taxon>
        <taxon>Pseudomonadota</taxon>
        <taxon>Alphaproteobacteria</taxon>
        <taxon>Sphingomonadales</taxon>
        <taxon>Sphingosinicellaceae</taxon>
        <taxon>Sphingosinicella</taxon>
    </lineage>
</organism>
<dbReference type="SUPFAM" id="SSF55961">
    <property type="entry name" value="Bet v1-like"/>
    <property type="match status" value="1"/>
</dbReference>
<reference evidence="4 5" key="1">
    <citation type="submission" date="2023-05" db="EMBL/GenBank/DDBJ databases">
        <authorList>
            <person name="Guo Y."/>
        </authorList>
    </citation>
    <scope>NUCLEOTIDE SEQUENCE [LARGE SCALE GENOMIC DNA]</scope>
    <source>
        <strain evidence="4 5">GR2756</strain>
    </source>
</reference>
<feature type="domain" description="Coenzyme Q-binding protein COQ10 START" evidence="3">
    <location>
        <begin position="42"/>
        <end position="166"/>
    </location>
</feature>
<gene>
    <name evidence="4" type="ORF">RQX22_15090</name>
</gene>
<evidence type="ECO:0000256" key="2">
    <source>
        <dbReference type="SAM" id="MobiDB-lite"/>
    </source>
</evidence>
<dbReference type="PANTHER" id="PTHR33824">
    <property type="entry name" value="POLYKETIDE CYCLASE/DEHYDRASE AND LIPID TRANSPORT SUPERFAMILY PROTEIN"/>
    <property type="match status" value="1"/>
</dbReference>
<dbReference type="RefSeq" id="WP_315727384.1">
    <property type="nucleotide sequence ID" value="NZ_JAVUPU010000008.1"/>
</dbReference>
<dbReference type="Pfam" id="PF03364">
    <property type="entry name" value="Polyketide_cyc"/>
    <property type="match status" value="1"/>
</dbReference>
<evidence type="ECO:0000313" key="4">
    <source>
        <dbReference type="EMBL" id="MDT9600285.1"/>
    </source>
</evidence>
<sequence>MPSDDRTRDYDDAPATTARDDDVQRQEAGRDEDAIVGRTVTIGRPRDEIYAFWRHLPNLAGVMENIERIDLVDDRRSRWLVKGPGGKSFEWEAVITEDEPGRLLAWQSVEGSDISHSGRVEFFDAAPGRGTMVRATLAYDPPGGLIGEWIAKLFQREPNLQARRDLRRLKQFLETGEISSSASPSARRSESPTEQAL</sequence>
<dbReference type="InterPro" id="IPR023393">
    <property type="entry name" value="START-like_dom_sf"/>
</dbReference>
<evidence type="ECO:0000259" key="3">
    <source>
        <dbReference type="Pfam" id="PF03364"/>
    </source>
</evidence>
<dbReference type="EMBL" id="JAVUPU010000008">
    <property type="protein sequence ID" value="MDT9600285.1"/>
    <property type="molecule type" value="Genomic_DNA"/>
</dbReference>
<feature type="compositionally biased region" description="Basic and acidic residues" evidence="2">
    <location>
        <begin position="18"/>
        <end position="34"/>
    </location>
</feature>
<dbReference type="PANTHER" id="PTHR33824:SF7">
    <property type="entry name" value="POLYKETIDE CYCLASE_DEHYDRASE AND LIPID TRANSPORT SUPERFAMILY PROTEIN"/>
    <property type="match status" value="1"/>
</dbReference>